<evidence type="ECO:0000256" key="5">
    <source>
        <dbReference type="ARBA" id="ARBA00022989"/>
    </source>
</evidence>
<evidence type="ECO:0000313" key="9">
    <source>
        <dbReference type="EMBL" id="VEH85505.1"/>
    </source>
</evidence>
<feature type="transmembrane region" description="Helical" evidence="7">
    <location>
        <begin position="36"/>
        <end position="59"/>
    </location>
</feature>
<feature type="transmembrane region" description="Helical" evidence="7">
    <location>
        <begin position="139"/>
        <end position="163"/>
    </location>
</feature>
<dbReference type="RefSeq" id="WP_058462259.1">
    <property type="nucleotide sequence ID" value="NZ_CAAAHS010000010.1"/>
</dbReference>
<dbReference type="Proteomes" id="UP000054859">
    <property type="component" value="Unassembled WGS sequence"/>
</dbReference>
<dbReference type="PATRIC" id="fig|45056.6.peg.1298"/>
<reference evidence="9 11" key="2">
    <citation type="submission" date="2018-12" db="EMBL/GenBank/DDBJ databases">
        <authorList>
            <consortium name="Pathogen Informatics"/>
        </authorList>
    </citation>
    <scope>NUCLEOTIDE SEQUENCE [LARGE SCALE GENOMIC DNA]</scope>
    <source>
        <strain evidence="9 11">NCTC12735</strain>
        <plasmid evidence="11">15</plasmid>
    </source>
</reference>
<dbReference type="InterPro" id="IPR023679">
    <property type="entry name" value="UPF0761_bac"/>
</dbReference>
<protein>
    <recommendedName>
        <fullName evidence="7">UPF0761 membrane protein Lade_1256</fullName>
    </recommendedName>
</protein>
<dbReference type="PANTHER" id="PTHR30213:SF0">
    <property type="entry name" value="UPF0761 MEMBRANE PROTEIN YIHY"/>
    <property type="match status" value="1"/>
</dbReference>
<dbReference type="KEGG" id="ladl:NCTC12735_01139"/>
<dbReference type="GO" id="GO:0005886">
    <property type="term" value="C:plasma membrane"/>
    <property type="evidence" value="ECO:0007669"/>
    <property type="project" value="UniProtKB-SubCell"/>
</dbReference>
<feature type="transmembrane region" description="Helical" evidence="7">
    <location>
        <begin position="240"/>
        <end position="266"/>
    </location>
</feature>
<name>A0A0W0R682_9GAMM</name>
<dbReference type="NCBIfam" id="TIGR00765">
    <property type="entry name" value="yihY_not_rbn"/>
    <property type="match status" value="1"/>
</dbReference>
<keyword evidence="6 7" id="KW-0472">Membrane</keyword>
<evidence type="ECO:0000256" key="7">
    <source>
        <dbReference type="HAMAP-Rule" id="MF_00672"/>
    </source>
</evidence>
<dbReference type="Proteomes" id="UP000281170">
    <property type="component" value="Plasmid 15"/>
</dbReference>
<feature type="transmembrane region" description="Helical" evidence="7">
    <location>
        <begin position="99"/>
        <end position="118"/>
    </location>
</feature>
<geneLocation type="plasmid" evidence="9 11">
    <name>15</name>
</geneLocation>
<keyword evidence="2 7" id="KW-1003">Cell membrane</keyword>
<comment type="similarity">
    <text evidence="7">Belongs to the UPF0761 family.</text>
</comment>
<dbReference type="InterPro" id="IPR017039">
    <property type="entry name" value="Virul_fac_BrkB"/>
</dbReference>
<comment type="subcellular location">
    <subcellularLocation>
        <location evidence="1 7">Cell membrane</location>
        <topology evidence="1 7">Multi-pass membrane protein</topology>
    </subcellularLocation>
</comment>
<evidence type="ECO:0000256" key="3">
    <source>
        <dbReference type="ARBA" id="ARBA00022519"/>
    </source>
</evidence>
<gene>
    <name evidence="8" type="primary">rbn_2</name>
    <name evidence="9" type="synonym">yihY_2</name>
    <name evidence="8" type="ORF">Lade_1256</name>
    <name evidence="9" type="ORF">NCTC12735_01139</name>
</gene>
<dbReference type="PANTHER" id="PTHR30213">
    <property type="entry name" value="INNER MEMBRANE PROTEIN YHJD"/>
    <property type="match status" value="1"/>
</dbReference>
<organism evidence="8 10">
    <name type="scientific">Legionella adelaidensis</name>
    <dbReference type="NCBI Taxonomy" id="45056"/>
    <lineage>
        <taxon>Bacteria</taxon>
        <taxon>Pseudomonadati</taxon>
        <taxon>Pseudomonadota</taxon>
        <taxon>Gammaproteobacteria</taxon>
        <taxon>Legionellales</taxon>
        <taxon>Legionellaceae</taxon>
        <taxon>Legionella</taxon>
    </lineage>
</organism>
<evidence type="ECO:0000313" key="10">
    <source>
        <dbReference type="Proteomes" id="UP000054859"/>
    </source>
</evidence>
<evidence type="ECO:0000313" key="11">
    <source>
        <dbReference type="Proteomes" id="UP000281170"/>
    </source>
</evidence>
<feature type="transmembrane region" description="Helical" evidence="7">
    <location>
        <begin position="175"/>
        <end position="195"/>
    </location>
</feature>
<sequence length="406" mass="46062">MFIKQKLTTKYQECVRFICFVIDHFIEDDCTYRASALAFTTLLAIVPLMSVGLAILSSFPVFHDLIGPVQDFIFANFIPASGKIVQNYLQSFSTQVSKLSALGIIFLFITALLVMYTIERSMNKIWRVSNPRKGVSAFLLYWAILSLAPFFLGLSLAASSYVFSIPFIKGVDTPLLLSYIPILLSFVGFTFLYVIVPNCRVHLIHGLYGALVATILFEGAKQAFVYYLSRYNTYQLLYGAFATIPIFFIWVYWVWLITLLGAEISYALSVHHQRREGVKIDGLSHTLLWLHKVWEAHLQGKSVTLEELINVSSLPFAIDIGEMLNELFDLGLIKATDTGKYILSRDLNTLTLYELMQLLPYRLPTNKELKASGPTTTHPWVVHIKKAEHCLEKTLNVSLDELFRAN</sequence>
<keyword evidence="10" id="KW-1185">Reference proteome</keyword>
<feature type="transmembrane region" description="Helical" evidence="7">
    <location>
        <begin position="207"/>
        <end position="228"/>
    </location>
</feature>
<proteinExistence type="inferred from homology"/>
<keyword evidence="3" id="KW-0997">Cell inner membrane</keyword>
<keyword evidence="5 7" id="KW-1133">Transmembrane helix</keyword>
<dbReference type="HAMAP" id="MF_00672">
    <property type="entry name" value="UPF0761"/>
    <property type="match status" value="1"/>
</dbReference>
<dbReference type="EMBL" id="LNKA01000001">
    <property type="protein sequence ID" value="KTC66598.1"/>
    <property type="molecule type" value="Genomic_DNA"/>
</dbReference>
<evidence type="ECO:0000256" key="4">
    <source>
        <dbReference type="ARBA" id="ARBA00022692"/>
    </source>
</evidence>
<evidence type="ECO:0000256" key="2">
    <source>
        <dbReference type="ARBA" id="ARBA00022475"/>
    </source>
</evidence>
<evidence type="ECO:0000256" key="6">
    <source>
        <dbReference type="ARBA" id="ARBA00023136"/>
    </source>
</evidence>
<dbReference type="OrthoDB" id="9808671at2"/>
<accession>A0A0W0R682</accession>
<reference evidence="8 10" key="1">
    <citation type="submission" date="2015-11" db="EMBL/GenBank/DDBJ databases">
        <title>Identification of large and diverse effector repertoires of 38 Legionella species.</title>
        <authorList>
            <person name="Burstein D."/>
            <person name="Amaro F."/>
            <person name="Zusman T."/>
            <person name="Lifshitz Z."/>
            <person name="Cohen O."/>
            <person name="Gilbert J.A."/>
            <person name="Pupko T."/>
            <person name="Shuman H.A."/>
            <person name="Segal G."/>
        </authorList>
    </citation>
    <scope>NUCLEOTIDE SEQUENCE [LARGE SCALE GENOMIC DNA]</scope>
    <source>
        <strain evidence="8 10">1762-AUS-E</strain>
    </source>
</reference>
<keyword evidence="9" id="KW-0614">Plasmid</keyword>
<evidence type="ECO:0000256" key="1">
    <source>
        <dbReference type="ARBA" id="ARBA00004651"/>
    </source>
</evidence>
<keyword evidence="4 7" id="KW-0812">Transmembrane</keyword>
<dbReference type="AlphaFoldDB" id="A0A0W0R682"/>
<dbReference type="STRING" id="45056.Lade_1256"/>
<dbReference type="Pfam" id="PF03631">
    <property type="entry name" value="Virul_fac_BrkB"/>
    <property type="match status" value="1"/>
</dbReference>
<evidence type="ECO:0000313" key="8">
    <source>
        <dbReference type="EMBL" id="KTC66598.1"/>
    </source>
</evidence>
<dbReference type="EMBL" id="LR134424">
    <property type="protein sequence ID" value="VEH85505.1"/>
    <property type="molecule type" value="Genomic_DNA"/>
</dbReference>